<dbReference type="GO" id="GO:0005829">
    <property type="term" value="C:cytosol"/>
    <property type="evidence" value="ECO:0007669"/>
    <property type="project" value="TreeGrafter"/>
</dbReference>
<dbReference type="AlphaFoldDB" id="A0A6N7EYN2"/>
<keyword evidence="5" id="KW-0687">Ribonucleoprotein</keyword>
<accession>A0A6N7EYN2</accession>
<evidence type="ECO:0000259" key="4">
    <source>
        <dbReference type="Pfam" id="PF05175"/>
    </source>
</evidence>
<keyword evidence="3" id="KW-0949">S-adenosyl-L-methionine</keyword>
<dbReference type="EMBL" id="WHNW01000010">
    <property type="protein sequence ID" value="MPV86665.1"/>
    <property type="molecule type" value="Genomic_DNA"/>
</dbReference>
<evidence type="ECO:0000256" key="1">
    <source>
        <dbReference type="ARBA" id="ARBA00022603"/>
    </source>
</evidence>
<dbReference type="InterPro" id="IPR004556">
    <property type="entry name" value="HemK-like"/>
</dbReference>
<dbReference type="FunCoup" id="A0A6N7EYN2">
    <property type="interactions" value="183"/>
</dbReference>
<dbReference type="GO" id="GO:0036009">
    <property type="term" value="F:protein-glutamine N-methyltransferase activity"/>
    <property type="evidence" value="ECO:0007669"/>
    <property type="project" value="InterPro"/>
</dbReference>
<keyword evidence="2 5" id="KW-0808">Transferase</keyword>
<reference evidence="5 6" key="1">
    <citation type="submission" date="2019-10" db="EMBL/GenBank/DDBJ databases">
        <title>Cardiobacteriales fam. a chemoheterotrophic member of the order Cardiobacteriales, and proposal of Cardiobacteriales fam. nov.</title>
        <authorList>
            <person name="Wang C."/>
        </authorList>
    </citation>
    <scope>NUCLEOTIDE SEQUENCE [LARGE SCALE GENOMIC DNA]</scope>
    <source>
        <strain evidence="5 6">ML27</strain>
    </source>
</reference>
<dbReference type="NCBIfam" id="TIGR00536">
    <property type="entry name" value="hemK_fam"/>
    <property type="match status" value="1"/>
</dbReference>
<dbReference type="InterPro" id="IPR002052">
    <property type="entry name" value="DNA_methylase_N6_adenine_CS"/>
</dbReference>
<dbReference type="PROSITE" id="PS00092">
    <property type="entry name" value="N6_MTASE"/>
    <property type="match status" value="1"/>
</dbReference>
<dbReference type="GO" id="GO:0003676">
    <property type="term" value="F:nucleic acid binding"/>
    <property type="evidence" value="ECO:0007669"/>
    <property type="project" value="InterPro"/>
</dbReference>
<sequence length="312" mass="34175">MPEPITTSMPALQTIYDWVRYATSRFADPENTPPLVFGQGCDNAFDEAHALVLGLLNLPFDLGVSYFQAQLTRAECEKIATAIEARIDAKMPVPYLTNRTLFMGLPFYVDERVLIPRSPIAELIAGDFAPYIDAPEDLRHILDLCCGSGCIGIACASQFPQAIVTVADISAPALAVAEKNIAMHQLAHQVLPQLSDGFDALPKGQYDLIIANPPYVDSETMANLPDEFLHEPAFALGSGEDGLDLTRRILQTAADYLTPNGCLIVEVGASWPLLEAAYPDVVFQWHEFMQGGEGVFVMTADELMAYRPMFCQ</sequence>
<proteinExistence type="predicted"/>
<evidence type="ECO:0000313" key="6">
    <source>
        <dbReference type="Proteomes" id="UP000471298"/>
    </source>
</evidence>
<dbReference type="EC" id="2.1.1.298" evidence="5"/>
<feature type="domain" description="Methyltransferase small" evidence="4">
    <location>
        <begin position="138"/>
        <end position="236"/>
    </location>
</feature>
<dbReference type="GO" id="GO:0032259">
    <property type="term" value="P:methylation"/>
    <property type="evidence" value="ECO:0007669"/>
    <property type="project" value="UniProtKB-KW"/>
</dbReference>
<comment type="caution">
    <text evidence="5">The sequence shown here is derived from an EMBL/GenBank/DDBJ whole genome shotgun (WGS) entry which is preliminary data.</text>
</comment>
<dbReference type="Proteomes" id="UP000471298">
    <property type="component" value="Unassembled WGS sequence"/>
</dbReference>
<protein>
    <submittedName>
        <fullName evidence="5">50S ribosomal protein L3 N(5)-glutamine methyltransferase</fullName>
        <ecNumber evidence="5">2.1.1.298</ecNumber>
    </submittedName>
</protein>
<dbReference type="PANTHER" id="PTHR47806">
    <property type="entry name" value="50S RIBOSOMAL PROTEIN L3 GLUTAMINE METHYLTRANSFERASE"/>
    <property type="match status" value="1"/>
</dbReference>
<dbReference type="PIRSF" id="PIRSF037167">
    <property type="entry name" value="Mtase_YfcB_prd"/>
    <property type="match status" value="1"/>
</dbReference>
<dbReference type="InterPro" id="IPR007848">
    <property type="entry name" value="Small_mtfrase_dom"/>
</dbReference>
<evidence type="ECO:0000313" key="5">
    <source>
        <dbReference type="EMBL" id="MPV86665.1"/>
    </source>
</evidence>
<dbReference type="CDD" id="cd02440">
    <property type="entry name" value="AdoMet_MTases"/>
    <property type="match status" value="1"/>
</dbReference>
<dbReference type="GO" id="GO:0005840">
    <property type="term" value="C:ribosome"/>
    <property type="evidence" value="ECO:0007669"/>
    <property type="project" value="UniProtKB-KW"/>
</dbReference>
<dbReference type="SUPFAM" id="SSF53335">
    <property type="entry name" value="S-adenosyl-L-methionine-dependent methyltransferases"/>
    <property type="match status" value="1"/>
</dbReference>
<dbReference type="Gene3D" id="3.40.50.150">
    <property type="entry name" value="Vaccinia Virus protein VP39"/>
    <property type="match status" value="1"/>
</dbReference>
<keyword evidence="5" id="KW-0689">Ribosomal protein</keyword>
<dbReference type="InParanoid" id="A0A6N7EYN2"/>
<name>A0A6N7EYN2_9GAMM</name>
<dbReference type="Pfam" id="PF05175">
    <property type="entry name" value="MTS"/>
    <property type="match status" value="1"/>
</dbReference>
<dbReference type="NCBIfam" id="TIGR03533">
    <property type="entry name" value="L3_gln_methyl"/>
    <property type="match status" value="1"/>
</dbReference>
<keyword evidence="1 5" id="KW-0489">Methyltransferase</keyword>
<keyword evidence="6" id="KW-1185">Reference proteome</keyword>
<dbReference type="InterPro" id="IPR029063">
    <property type="entry name" value="SAM-dependent_MTases_sf"/>
</dbReference>
<evidence type="ECO:0000256" key="3">
    <source>
        <dbReference type="ARBA" id="ARBA00022691"/>
    </source>
</evidence>
<organism evidence="5 6">
    <name type="scientific">Ostreibacterium oceani</name>
    <dbReference type="NCBI Taxonomy" id="2654998"/>
    <lineage>
        <taxon>Bacteria</taxon>
        <taxon>Pseudomonadati</taxon>
        <taxon>Pseudomonadota</taxon>
        <taxon>Gammaproteobacteria</taxon>
        <taxon>Cardiobacteriales</taxon>
        <taxon>Ostreibacteriaceae</taxon>
        <taxon>Ostreibacterium</taxon>
    </lineage>
</organism>
<gene>
    <name evidence="5" type="primary">prmB</name>
    <name evidence="5" type="ORF">GCU85_08005</name>
</gene>
<dbReference type="PANTHER" id="PTHR47806:SF1">
    <property type="entry name" value="RIBOSOMAL PROTEIN UL3 GLUTAMINE METHYLTRANSFERASE"/>
    <property type="match status" value="1"/>
</dbReference>
<evidence type="ECO:0000256" key="2">
    <source>
        <dbReference type="ARBA" id="ARBA00022679"/>
    </source>
</evidence>
<dbReference type="InterPro" id="IPR017127">
    <property type="entry name" value="Ribosome_uL3_MTase"/>
</dbReference>